<accession>A0A0G4HKX4</accession>
<proteinExistence type="predicted"/>
<evidence type="ECO:0000256" key="1">
    <source>
        <dbReference type="SAM" id="MobiDB-lite"/>
    </source>
</evidence>
<evidence type="ECO:0000313" key="2">
    <source>
        <dbReference type="EMBL" id="CEM44757.1"/>
    </source>
</evidence>
<feature type="region of interest" description="Disordered" evidence="1">
    <location>
        <begin position="1"/>
        <end position="22"/>
    </location>
</feature>
<sequence length="128" mass="14439">MRSAAGTELRRSSRMHLWQRQAETEGEGKDPLALVFRMLRMRRMTKTHLYLNLCCRAERAGQTQTMEMMGGILLTEQGTLSQTILRTTHLKGVVLEETGAGARMIREVEMVGGTFLLDLPKLYITASP</sequence>
<dbReference type="EMBL" id="CDMZ01003008">
    <property type="protein sequence ID" value="CEM44757.1"/>
    <property type="molecule type" value="Genomic_DNA"/>
</dbReference>
<dbReference type="VEuPathDB" id="CryptoDB:Cvel_7275"/>
<name>A0A0G4HKX4_9ALVE</name>
<gene>
    <name evidence="2" type="ORF">Cvel_7275</name>
</gene>
<protein>
    <submittedName>
        <fullName evidence="2">Uncharacterized protein</fullName>
    </submittedName>
</protein>
<dbReference type="PhylomeDB" id="A0A0G4HKX4"/>
<reference evidence="2" key="1">
    <citation type="submission" date="2014-11" db="EMBL/GenBank/DDBJ databases">
        <authorList>
            <person name="Otto D Thomas"/>
            <person name="Naeem Raeece"/>
        </authorList>
    </citation>
    <scope>NUCLEOTIDE SEQUENCE</scope>
</reference>
<organism evidence="2">
    <name type="scientific">Chromera velia CCMP2878</name>
    <dbReference type="NCBI Taxonomy" id="1169474"/>
    <lineage>
        <taxon>Eukaryota</taxon>
        <taxon>Sar</taxon>
        <taxon>Alveolata</taxon>
        <taxon>Colpodellida</taxon>
        <taxon>Chromeraceae</taxon>
        <taxon>Chromera</taxon>
    </lineage>
</organism>
<dbReference type="AlphaFoldDB" id="A0A0G4HKX4"/>